<evidence type="ECO:0000259" key="1">
    <source>
        <dbReference type="Pfam" id="PF13335"/>
    </source>
</evidence>
<reference evidence="2" key="1">
    <citation type="journal article" date="2014" name="Front. Microbiol.">
        <title>High frequency of phylogenetically diverse reductive dehalogenase-homologous genes in deep subseafloor sedimentary metagenomes.</title>
        <authorList>
            <person name="Kawai M."/>
            <person name="Futagami T."/>
            <person name="Toyoda A."/>
            <person name="Takaki Y."/>
            <person name="Nishi S."/>
            <person name="Hori S."/>
            <person name="Arai W."/>
            <person name="Tsubouchi T."/>
            <person name="Morono Y."/>
            <person name="Uchiyama I."/>
            <person name="Ito T."/>
            <person name="Fujiyama A."/>
            <person name="Inagaki F."/>
            <person name="Takami H."/>
        </authorList>
    </citation>
    <scope>NUCLEOTIDE SEQUENCE</scope>
    <source>
        <strain evidence="2">Expedition CK06-06</strain>
    </source>
</reference>
<dbReference type="AlphaFoldDB" id="X1VCI5"/>
<protein>
    <recommendedName>
        <fullName evidence="1">Mg chelatase-related protein C-terminal domain-containing protein</fullName>
    </recommendedName>
</protein>
<dbReference type="Gene3D" id="3.40.50.300">
    <property type="entry name" value="P-loop containing nucleotide triphosphate hydrolases"/>
    <property type="match status" value="1"/>
</dbReference>
<dbReference type="InterPro" id="IPR025158">
    <property type="entry name" value="Mg_chelat-rel_C"/>
</dbReference>
<evidence type="ECO:0000313" key="2">
    <source>
        <dbReference type="EMBL" id="GAJ11441.1"/>
    </source>
</evidence>
<feature type="domain" description="Mg chelatase-related protein C-terminal" evidence="1">
    <location>
        <begin position="9"/>
        <end position="106"/>
    </location>
</feature>
<sequence length="116" mass="13456">DELKSTQPGESSVEIRARINNARKLQLERFKSKRKIYCNAHLGSKHIRKYCSIDDQSQSLLKTAIERFGLSARAYDKVLKVARTIADLENSENIKVQHIAEAIQYRSLDKNIWQRL</sequence>
<gene>
    <name evidence="2" type="ORF">S12H4_47551</name>
</gene>
<dbReference type="InterPro" id="IPR045006">
    <property type="entry name" value="CHLI-like"/>
</dbReference>
<dbReference type="Pfam" id="PF13335">
    <property type="entry name" value="Mg_chelatase_C"/>
    <property type="match status" value="1"/>
</dbReference>
<proteinExistence type="predicted"/>
<comment type="caution">
    <text evidence="2">The sequence shown here is derived from an EMBL/GenBank/DDBJ whole genome shotgun (WGS) entry which is preliminary data.</text>
</comment>
<accession>X1VCI5</accession>
<dbReference type="PANTHER" id="PTHR32039:SF7">
    <property type="entry name" value="COMPETENCE PROTEIN COMM"/>
    <property type="match status" value="1"/>
</dbReference>
<name>X1VCI5_9ZZZZ</name>
<dbReference type="EMBL" id="BARW01029617">
    <property type="protein sequence ID" value="GAJ11441.1"/>
    <property type="molecule type" value="Genomic_DNA"/>
</dbReference>
<dbReference type="PANTHER" id="PTHR32039">
    <property type="entry name" value="MAGNESIUM-CHELATASE SUBUNIT CHLI"/>
    <property type="match status" value="1"/>
</dbReference>
<feature type="non-terminal residue" evidence="2">
    <location>
        <position position="1"/>
    </location>
</feature>
<dbReference type="InterPro" id="IPR027417">
    <property type="entry name" value="P-loop_NTPase"/>
</dbReference>
<organism evidence="2">
    <name type="scientific">marine sediment metagenome</name>
    <dbReference type="NCBI Taxonomy" id="412755"/>
    <lineage>
        <taxon>unclassified sequences</taxon>
        <taxon>metagenomes</taxon>
        <taxon>ecological metagenomes</taxon>
    </lineage>
</organism>